<dbReference type="Proteomes" id="UP000571018">
    <property type="component" value="Unassembled WGS sequence"/>
</dbReference>
<keyword evidence="2 6" id="KW-0032">Aminotransferase</keyword>
<evidence type="ECO:0000256" key="2">
    <source>
        <dbReference type="ARBA" id="ARBA00022576"/>
    </source>
</evidence>
<keyword evidence="3 6" id="KW-0808">Transferase</keyword>
<dbReference type="Gene3D" id="3.40.640.10">
    <property type="entry name" value="Type I PLP-dependent aspartate aminotransferase-like (Major domain)"/>
    <property type="match status" value="1"/>
</dbReference>
<gene>
    <name evidence="6" type="ORF">HW423_09370</name>
</gene>
<dbReference type="InterPro" id="IPR015424">
    <property type="entry name" value="PyrdxlP-dep_Trfase"/>
</dbReference>
<keyword evidence="4" id="KW-0663">Pyridoxal phosphate</keyword>
<evidence type="ECO:0000256" key="4">
    <source>
        <dbReference type="ARBA" id="ARBA00022898"/>
    </source>
</evidence>
<keyword evidence="7" id="KW-1185">Reference proteome</keyword>
<evidence type="ECO:0000256" key="1">
    <source>
        <dbReference type="ARBA" id="ARBA00001933"/>
    </source>
</evidence>
<dbReference type="SUPFAM" id="SSF53383">
    <property type="entry name" value="PLP-dependent transferases"/>
    <property type="match status" value="1"/>
</dbReference>
<name>A0A839A8F0_9LACT</name>
<dbReference type="PANTHER" id="PTHR42885">
    <property type="entry name" value="HISTIDINOL-PHOSPHATE AMINOTRANSFERASE-RELATED"/>
    <property type="match status" value="1"/>
</dbReference>
<evidence type="ECO:0000256" key="3">
    <source>
        <dbReference type="ARBA" id="ARBA00022679"/>
    </source>
</evidence>
<organism evidence="6 7">
    <name type="scientific">Ruoffia halotolerans</name>
    <dbReference type="NCBI Taxonomy" id="2748684"/>
    <lineage>
        <taxon>Bacteria</taxon>
        <taxon>Bacillati</taxon>
        <taxon>Bacillota</taxon>
        <taxon>Bacilli</taxon>
        <taxon>Lactobacillales</taxon>
        <taxon>Aerococcaceae</taxon>
        <taxon>Ruoffia</taxon>
    </lineage>
</organism>
<dbReference type="PANTHER" id="PTHR42885:SF2">
    <property type="entry name" value="HISTIDINOL-PHOSPHATE AMINOTRANSFERASE"/>
    <property type="match status" value="1"/>
</dbReference>
<dbReference type="Pfam" id="PF00155">
    <property type="entry name" value="Aminotran_1_2"/>
    <property type="match status" value="1"/>
</dbReference>
<dbReference type="AlphaFoldDB" id="A0A839A8F0"/>
<dbReference type="Gene3D" id="3.90.1150.10">
    <property type="entry name" value="Aspartate Aminotransferase, domain 1"/>
    <property type="match status" value="1"/>
</dbReference>
<sequence>MIIMNRNTSPISAIKKEYMDEVYNRTVFQDYPDVELGQLKDIYAKDNNLNVDEIELASGADEWIQKTFITLGQKGIMTITPDFFMYKDYAEQLQLPFYEVESEADYSFDFDKIVKAIYQKKPSLFILSNPHNPTGLMFKEDELQAIADAMEAMHGYFVIDEAYIEFGKEYARPDGEHVLIIRTLSKIYGLAGLRIGIIIAKGETYDKVTRINHPYPLDHVGMNLASIFLEDKAWVKEYANYQLESRDMLVEAFKQVNQVMSVNDSYTNFVFTYGERALSLGRFLEENGFSGRFYEEDNLKETVRYSIIKHEDYPRLNGLIEEWLKIQTIKK</sequence>
<dbReference type="RefSeq" id="WP_218931656.1">
    <property type="nucleotide sequence ID" value="NZ_JACAOA010000031.1"/>
</dbReference>
<feature type="domain" description="Aminotransferase class I/classII large" evidence="5">
    <location>
        <begin position="14"/>
        <end position="272"/>
    </location>
</feature>
<reference evidence="6 7" key="1">
    <citation type="submission" date="2020-06" db="EMBL/GenBank/DDBJ databases">
        <title>Reclassification of Facklamia ignava, Facklamia soureckii and Facklami tabacinasalis as Falseniella iganva gen. nov., comb. nov., Hutsoniella ignava gen. nov., comb. nov., and Ruoffia tabacinasalis gen. nov., comb. nov and description of Ruoffia haltotolerans sp. nov., isolated from hypersaline Inland Sea of Qatar.</title>
        <authorList>
            <person name="Fotedar R."/>
            <person name="Sankaranarayanan K."/>
            <person name="Lawson P."/>
            <person name="Caldwell M."/>
            <person name="Zeyara A."/>
            <person name="Al Malki A."/>
            <person name="Ali M."/>
        </authorList>
    </citation>
    <scope>NUCLEOTIDE SEQUENCE [LARGE SCALE GENOMIC DNA]</scope>
    <source>
        <strain evidence="6 7">INB8</strain>
    </source>
</reference>
<dbReference type="GO" id="GO:0008483">
    <property type="term" value="F:transaminase activity"/>
    <property type="evidence" value="ECO:0007669"/>
    <property type="project" value="UniProtKB-KW"/>
</dbReference>
<dbReference type="InterPro" id="IPR015421">
    <property type="entry name" value="PyrdxlP-dep_Trfase_major"/>
</dbReference>
<evidence type="ECO:0000313" key="6">
    <source>
        <dbReference type="EMBL" id="MBA5729993.1"/>
    </source>
</evidence>
<evidence type="ECO:0000313" key="7">
    <source>
        <dbReference type="Proteomes" id="UP000571018"/>
    </source>
</evidence>
<comment type="cofactor">
    <cofactor evidence="1">
        <name>pyridoxal 5'-phosphate</name>
        <dbReference type="ChEBI" id="CHEBI:597326"/>
    </cofactor>
</comment>
<protein>
    <submittedName>
        <fullName evidence="6">Histidinol-phosphate aminotransferase family protein</fullName>
    </submittedName>
</protein>
<dbReference type="CDD" id="cd00609">
    <property type="entry name" value="AAT_like"/>
    <property type="match status" value="1"/>
</dbReference>
<comment type="caution">
    <text evidence="6">The sequence shown here is derived from an EMBL/GenBank/DDBJ whole genome shotgun (WGS) entry which is preliminary data.</text>
</comment>
<accession>A0A839A8F0</accession>
<dbReference type="InterPro" id="IPR015422">
    <property type="entry name" value="PyrdxlP-dep_Trfase_small"/>
</dbReference>
<proteinExistence type="predicted"/>
<dbReference type="EMBL" id="JACAOA010000031">
    <property type="protein sequence ID" value="MBA5729993.1"/>
    <property type="molecule type" value="Genomic_DNA"/>
</dbReference>
<dbReference type="GO" id="GO:0030170">
    <property type="term" value="F:pyridoxal phosphate binding"/>
    <property type="evidence" value="ECO:0007669"/>
    <property type="project" value="InterPro"/>
</dbReference>
<dbReference type="InterPro" id="IPR004839">
    <property type="entry name" value="Aminotransferase_I/II_large"/>
</dbReference>
<evidence type="ECO:0000259" key="5">
    <source>
        <dbReference type="Pfam" id="PF00155"/>
    </source>
</evidence>